<dbReference type="Pfam" id="PF18986">
    <property type="entry name" value="DUF5719"/>
    <property type="match status" value="1"/>
</dbReference>
<feature type="transmembrane region" description="Helical" evidence="2">
    <location>
        <begin position="20"/>
        <end position="40"/>
    </location>
</feature>
<keyword evidence="2" id="KW-0812">Transmembrane</keyword>
<evidence type="ECO:0000256" key="1">
    <source>
        <dbReference type="SAM" id="MobiDB-lite"/>
    </source>
</evidence>
<protein>
    <recommendedName>
        <fullName evidence="5">Large extracellular alpha-helical protein</fullName>
    </recommendedName>
</protein>
<feature type="region of interest" description="Disordered" evidence="1">
    <location>
        <begin position="76"/>
        <end position="121"/>
    </location>
</feature>
<comment type="caution">
    <text evidence="3">The sequence shown here is derived from an EMBL/GenBank/DDBJ whole genome shotgun (WGS) entry which is preliminary data.</text>
</comment>
<name>A0ABN2K6A4_9MICO</name>
<evidence type="ECO:0000313" key="3">
    <source>
        <dbReference type="EMBL" id="GAA1749273.1"/>
    </source>
</evidence>
<accession>A0ABN2K6A4</accession>
<keyword evidence="4" id="KW-1185">Reference proteome</keyword>
<dbReference type="Proteomes" id="UP001500506">
    <property type="component" value="Unassembled WGS sequence"/>
</dbReference>
<dbReference type="EMBL" id="BAAANH010000001">
    <property type="protein sequence ID" value="GAA1749273.1"/>
    <property type="molecule type" value="Genomic_DNA"/>
</dbReference>
<gene>
    <name evidence="3" type="ORF">GCM10009747_03070</name>
</gene>
<evidence type="ECO:0008006" key="5">
    <source>
        <dbReference type="Google" id="ProtNLM"/>
    </source>
</evidence>
<dbReference type="RefSeq" id="WP_232496757.1">
    <property type="nucleotide sequence ID" value="NZ_BAAANH010000001.1"/>
</dbReference>
<reference evidence="3 4" key="1">
    <citation type="journal article" date="2019" name="Int. J. Syst. Evol. Microbiol.">
        <title>The Global Catalogue of Microorganisms (GCM) 10K type strain sequencing project: providing services to taxonomists for standard genome sequencing and annotation.</title>
        <authorList>
            <consortium name="The Broad Institute Genomics Platform"/>
            <consortium name="The Broad Institute Genome Sequencing Center for Infectious Disease"/>
            <person name="Wu L."/>
            <person name="Ma J."/>
        </authorList>
    </citation>
    <scope>NUCLEOTIDE SEQUENCE [LARGE SCALE GENOMIC DNA]</scope>
    <source>
        <strain evidence="3 4">JCM 14319</strain>
    </source>
</reference>
<organism evidence="3 4">
    <name type="scientific">Agromyces humatus</name>
    <dbReference type="NCBI Taxonomy" id="279573"/>
    <lineage>
        <taxon>Bacteria</taxon>
        <taxon>Bacillati</taxon>
        <taxon>Actinomycetota</taxon>
        <taxon>Actinomycetes</taxon>
        <taxon>Micrococcales</taxon>
        <taxon>Microbacteriaceae</taxon>
        <taxon>Agromyces</taxon>
    </lineage>
</organism>
<sequence>MADKLTLARTAVRIGARGLAVLAVAGVGVGALAAAALVPWPEHRAEAPSLVVEPAETGQLRVCPGPLLSIGEDPTAATTATSVGSADVTSGAMPPDADVTETPLAAPDNSRADADGAPLALTTEPGAVDAGMLAGAQSQTVTREGLSGFAAASCTEAVAESWLVGGATDVGRTGLVLLANPTAVAATVDVRVIGETGRVDAPSALGIIVPPGSQRVLSLAGLAPNLVSPVVHVTSTGGAIAASLEHSVIEGLTPAGVELVGPTAMPATTQVIPGFVVPSDGGVAPADDHAEGDDFPAVRLLATGEEPVQVSVGIVSESGGGDGSTVDVALEPGLVTDVPLGELDAGEYTIRLDGDGPFVAAARATTGVPEQQTDPDGADPGASVDLAWTTATVPLIDTAVVAVPRGPSPVLHLANPDGDEVEVRYTADGDERSITIPGGGAASADLDAQSVVELSGVAGVHATVTFSGDQALASFAVQPPGPLDTPIRVYPR</sequence>
<keyword evidence="2" id="KW-1133">Transmembrane helix</keyword>
<dbReference type="InterPro" id="IPR043777">
    <property type="entry name" value="DUF5719"/>
</dbReference>
<proteinExistence type="predicted"/>
<keyword evidence="2" id="KW-0472">Membrane</keyword>
<evidence type="ECO:0000256" key="2">
    <source>
        <dbReference type="SAM" id="Phobius"/>
    </source>
</evidence>
<evidence type="ECO:0000313" key="4">
    <source>
        <dbReference type="Proteomes" id="UP001500506"/>
    </source>
</evidence>